<reference evidence="1" key="1">
    <citation type="journal article" date="2015" name="Nature">
        <title>Complex archaea that bridge the gap between prokaryotes and eukaryotes.</title>
        <authorList>
            <person name="Spang A."/>
            <person name="Saw J.H."/>
            <person name="Jorgensen S.L."/>
            <person name="Zaremba-Niedzwiedzka K."/>
            <person name="Martijn J."/>
            <person name="Lind A.E."/>
            <person name="van Eijk R."/>
            <person name="Schleper C."/>
            <person name="Guy L."/>
            <person name="Ettema T.J."/>
        </authorList>
    </citation>
    <scope>NUCLEOTIDE SEQUENCE</scope>
</reference>
<accession>A0A0F9KE31</accession>
<organism evidence="1">
    <name type="scientific">marine sediment metagenome</name>
    <dbReference type="NCBI Taxonomy" id="412755"/>
    <lineage>
        <taxon>unclassified sequences</taxon>
        <taxon>metagenomes</taxon>
        <taxon>ecological metagenomes</taxon>
    </lineage>
</organism>
<evidence type="ECO:0000313" key="1">
    <source>
        <dbReference type="EMBL" id="KKM72921.1"/>
    </source>
</evidence>
<feature type="non-terminal residue" evidence="1">
    <location>
        <position position="94"/>
    </location>
</feature>
<gene>
    <name evidence="1" type="ORF">LCGC14_1415740</name>
</gene>
<protein>
    <submittedName>
        <fullName evidence="1">Uncharacterized protein</fullName>
    </submittedName>
</protein>
<name>A0A0F9KE31_9ZZZZ</name>
<sequence>MIIKLNTVLVDEKGESLKNGDKEIVTLGVVCTNALLAPDPEERNLDSKVKKYHLHLRMFEKEEVEITSDEIVLLEKCINVAYTQPLIVGQVRDI</sequence>
<proteinExistence type="predicted"/>
<dbReference type="AlphaFoldDB" id="A0A0F9KE31"/>
<comment type="caution">
    <text evidence="1">The sequence shown here is derived from an EMBL/GenBank/DDBJ whole genome shotgun (WGS) entry which is preliminary data.</text>
</comment>
<dbReference type="EMBL" id="LAZR01009385">
    <property type="protein sequence ID" value="KKM72921.1"/>
    <property type="molecule type" value="Genomic_DNA"/>
</dbReference>